<dbReference type="PROSITE" id="PS00687">
    <property type="entry name" value="ALDEHYDE_DEHYDR_GLU"/>
    <property type="match status" value="1"/>
</dbReference>
<dbReference type="InterPro" id="IPR016163">
    <property type="entry name" value="Ald_DH_C"/>
</dbReference>
<dbReference type="InterPro" id="IPR016160">
    <property type="entry name" value="Ald_DH_CS_CYS"/>
</dbReference>
<protein>
    <submittedName>
        <fullName evidence="6">Gamma-aminobutyraldehyde dehydrogenase</fullName>
    </submittedName>
</protein>
<dbReference type="RefSeq" id="WP_282545161.1">
    <property type="nucleotide sequence ID" value="NZ_JASCIQ010000030.1"/>
</dbReference>
<comment type="similarity">
    <text evidence="3">Belongs to the aldehyde dehydrogenase family.</text>
</comment>
<evidence type="ECO:0000256" key="2">
    <source>
        <dbReference type="PROSITE-ProRule" id="PRU10007"/>
    </source>
</evidence>
<reference evidence="6 7" key="1">
    <citation type="submission" date="2023-05" db="EMBL/GenBank/DDBJ databases">
        <title>Draft genome sequence of Streptomyces sp. B-S-A6 isolated from a cave soil in Thailand.</title>
        <authorList>
            <person name="Chamroensaksri N."/>
            <person name="Muangham S."/>
        </authorList>
    </citation>
    <scope>NUCLEOTIDE SEQUENCE [LARGE SCALE GENOMIC DNA]</scope>
    <source>
        <strain evidence="6 7">B-S-A6</strain>
    </source>
</reference>
<dbReference type="PANTHER" id="PTHR11699">
    <property type="entry name" value="ALDEHYDE DEHYDROGENASE-RELATED"/>
    <property type="match status" value="1"/>
</dbReference>
<evidence type="ECO:0000256" key="3">
    <source>
        <dbReference type="RuleBase" id="RU003345"/>
    </source>
</evidence>
<dbReference type="InterPro" id="IPR015657">
    <property type="entry name" value="Aminobutyraldehyde_DH"/>
</dbReference>
<dbReference type="InterPro" id="IPR029510">
    <property type="entry name" value="Ald_DH_CS_GLU"/>
</dbReference>
<dbReference type="PROSITE" id="PS00070">
    <property type="entry name" value="ALDEHYDE_DEHYDR_CYS"/>
    <property type="match status" value="1"/>
</dbReference>
<dbReference type="CDD" id="cd07092">
    <property type="entry name" value="ALDH_ABALDH-YdcW"/>
    <property type="match status" value="1"/>
</dbReference>
<gene>
    <name evidence="6" type="ORF">QIS96_25950</name>
</gene>
<evidence type="ECO:0000313" key="7">
    <source>
        <dbReference type="Proteomes" id="UP001223978"/>
    </source>
</evidence>
<dbReference type="InterPro" id="IPR016161">
    <property type="entry name" value="Ald_DH/histidinol_DH"/>
</dbReference>
<dbReference type="Pfam" id="PF00171">
    <property type="entry name" value="Aldedh"/>
    <property type="match status" value="1"/>
</dbReference>
<feature type="compositionally biased region" description="Polar residues" evidence="4">
    <location>
        <begin position="1"/>
        <end position="11"/>
    </location>
</feature>
<feature type="region of interest" description="Disordered" evidence="4">
    <location>
        <begin position="1"/>
        <end position="31"/>
    </location>
</feature>
<dbReference type="Proteomes" id="UP001223978">
    <property type="component" value="Unassembled WGS sequence"/>
</dbReference>
<proteinExistence type="inferred from homology"/>
<feature type="active site" evidence="2">
    <location>
        <position position="284"/>
    </location>
</feature>
<name>A0ABT6SGA6_9ACTN</name>
<feature type="compositionally biased region" description="Low complexity" evidence="4">
    <location>
        <begin position="12"/>
        <end position="25"/>
    </location>
</feature>
<organism evidence="6 7">
    <name type="scientific">Streptomyces cavernicola</name>
    <dbReference type="NCBI Taxonomy" id="3043613"/>
    <lineage>
        <taxon>Bacteria</taxon>
        <taxon>Bacillati</taxon>
        <taxon>Actinomycetota</taxon>
        <taxon>Actinomycetes</taxon>
        <taxon>Kitasatosporales</taxon>
        <taxon>Streptomycetaceae</taxon>
        <taxon>Streptomyces</taxon>
    </lineage>
</organism>
<evidence type="ECO:0000259" key="5">
    <source>
        <dbReference type="Pfam" id="PF00171"/>
    </source>
</evidence>
<evidence type="ECO:0000313" key="6">
    <source>
        <dbReference type="EMBL" id="MDI3407240.1"/>
    </source>
</evidence>
<dbReference type="SUPFAM" id="SSF53720">
    <property type="entry name" value="ALDH-like"/>
    <property type="match status" value="1"/>
</dbReference>
<evidence type="ECO:0000256" key="1">
    <source>
        <dbReference type="ARBA" id="ARBA00023002"/>
    </source>
</evidence>
<keyword evidence="7" id="KW-1185">Reference proteome</keyword>
<dbReference type="EMBL" id="JASCIQ010000030">
    <property type="protein sequence ID" value="MDI3407240.1"/>
    <property type="molecule type" value="Genomic_DNA"/>
</dbReference>
<keyword evidence="1 3" id="KW-0560">Oxidoreductase</keyword>
<dbReference type="InterPro" id="IPR015590">
    <property type="entry name" value="Aldehyde_DH_dom"/>
</dbReference>
<dbReference type="NCBIfam" id="NF010000">
    <property type="entry name" value="PRK13473.1"/>
    <property type="match status" value="1"/>
</dbReference>
<dbReference type="Gene3D" id="3.40.309.10">
    <property type="entry name" value="Aldehyde Dehydrogenase, Chain A, domain 2"/>
    <property type="match status" value="1"/>
</dbReference>
<accession>A0ABT6SGA6</accession>
<dbReference type="InterPro" id="IPR016162">
    <property type="entry name" value="Ald_DH_N"/>
</dbReference>
<dbReference type="Gene3D" id="3.40.605.10">
    <property type="entry name" value="Aldehyde Dehydrogenase, Chain A, domain 1"/>
    <property type="match status" value="1"/>
</dbReference>
<sequence length="531" mass="55942">MGHISNSETNSTPQATPQADTQAAPLSTPFPARDRFADGAQYIAGRLAPGSSGRRHAVVDPATGTEAYDYELAGTADVDAAVAAAAEAFPGWSGATPGERSDALHRFAGVLAARAEEFAQAESLQCGKPIKLSREFDVPGSIDNTAFFAGAARHLQGQSAGEYSADHTSYVRREPIGVVGSIAPWNYPLQMAAWKVLPAIAAGNTIVLKPAELTPLTSLLFAEAATEAGIPDGVVNIVSGAGRDAGEHLVGHPDVAMTSFTGSTAVGKRVAEIATSTVKRLHLELGGKAPFVVFDDADLEAAVHGAVAGALINTGQDCTAATRAYVQRPLYDAFVSGVADLMATVRLGDPFDESTDLGPLISHAQRDRVAAFVDRARGYARIVTGGEAPKNNGLAEGAYYRPTLIADAAQDSEIVQAEIFGPVLVVLPFDSDDEGIRLANDTPYGLAASAWTRDVFRAGLATRAIKAGCVWVNDHIPILSEMPHGGYKASGFGKDMSAYSFEEYTQIKHVMYDNTAVARKDWHRTVFGDRA</sequence>
<evidence type="ECO:0000256" key="4">
    <source>
        <dbReference type="SAM" id="MobiDB-lite"/>
    </source>
</evidence>
<feature type="domain" description="Aldehyde dehydrogenase" evidence="5">
    <location>
        <begin position="52"/>
        <end position="510"/>
    </location>
</feature>
<comment type="caution">
    <text evidence="6">The sequence shown here is derived from an EMBL/GenBank/DDBJ whole genome shotgun (WGS) entry which is preliminary data.</text>
</comment>